<dbReference type="EMBL" id="BGPR01172306">
    <property type="protein sequence ID" value="GBM35171.1"/>
    <property type="molecule type" value="Genomic_DNA"/>
</dbReference>
<organism evidence="1 2">
    <name type="scientific">Araneus ventricosus</name>
    <name type="common">Orbweaver spider</name>
    <name type="synonym">Epeira ventricosa</name>
    <dbReference type="NCBI Taxonomy" id="182803"/>
    <lineage>
        <taxon>Eukaryota</taxon>
        <taxon>Metazoa</taxon>
        <taxon>Ecdysozoa</taxon>
        <taxon>Arthropoda</taxon>
        <taxon>Chelicerata</taxon>
        <taxon>Arachnida</taxon>
        <taxon>Araneae</taxon>
        <taxon>Araneomorphae</taxon>
        <taxon>Entelegynae</taxon>
        <taxon>Araneoidea</taxon>
        <taxon>Araneidae</taxon>
        <taxon>Araneus</taxon>
    </lineage>
</organism>
<feature type="non-terminal residue" evidence="1">
    <location>
        <position position="1"/>
    </location>
</feature>
<comment type="caution">
    <text evidence="1">The sequence shown here is derived from an EMBL/GenBank/DDBJ whole genome shotgun (WGS) entry which is preliminary data.</text>
</comment>
<accession>A0A4Y2F243</accession>
<dbReference type="Proteomes" id="UP000499080">
    <property type="component" value="Unassembled WGS sequence"/>
</dbReference>
<evidence type="ECO:0000313" key="1">
    <source>
        <dbReference type="EMBL" id="GBM35171.1"/>
    </source>
</evidence>
<reference evidence="1 2" key="1">
    <citation type="journal article" date="2019" name="Sci. Rep.">
        <title>Orb-weaving spider Araneus ventricosus genome elucidates the spidroin gene catalogue.</title>
        <authorList>
            <person name="Kono N."/>
            <person name="Nakamura H."/>
            <person name="Ohtoshi R."/>
            <person name="Moran D.A.P."/>
            <person name="Shinohara A."/>
            <person name="Yoshida Y."/>
            <person name="Fujiwara M."/>
            <person name="Mori M."/>
            <person name="Tomita M."/>
            <person name="Arakawa K."/>
        </authorList>
    </citation>
    <scope>NUCLEOTIDE SEQUENCE [LARGE SCALE GENOMIC DNA]</scope>
</reference>
<sequence>FCFLNFSLKHVVPSLTSWQGITSALGPEGRWLKTRFHERSTVFMGIVHAQSEVDKTSSRYWEFWREGASYGVFLLI</sequence>
<evidence type="ECO:0000313" key="2">
    <source>
        <dbReference type="Proteomes" id="UP000499080"/>
    </source>
</evidence>
<keyword evidence="2" id="KW-1185">Reference proteome</keyword>
<protein>
    <submittedName>
        <fullName evidence="1">Uncharacterized protein</fullName>
    </submittedName>
</protein>
<dbReference type="AlphaFoldDB" id="A0A4Y2F243"/>
<name>A0A4Y2F243_ARAVE</name>
<gene>
    <name evidence="1" type="ORF">AVEN_176132_1</name>
</gene>
<proteinExistence type="predicted"/>